<sequence length="110" mass="11896">MGGTTITVYGVTEHEVLDKLRDQIKIGVGLGLYPDSVAVIINGDDLNAVLEGQSVEKNKAKLFSVNRHLLLIEVDFEDVEKGSTFHVGVAARFSRAPEAGELLGTIHLHT</sequence>
<comment type="caution">
    <text evidence="1">The sequence shown here is derived from an EMBL/GenBank/DDBJ whole genome shotgun (WGS) entry which is preliminary data.</text>
</comment>
<organism evidence="1">
    <name type="scientific">marine sediment metagenome</name>
    <dbReference type="NCBI Taxonomy" id="412755"/>
    <lineage>
        <taxon>unclassified sequences</taxon>
        <taxon>metagenomes</taxon>
        <taxon>ecological metagenomes</taxon>
    </lineage>
</organism>
<accession>A0A0F9PGY4</accession>
<protein>
    <submittedName>
        <fullName evidence="1">Uncharacterized protein</fullName>
    </submittedName>
</protein>
<gene>
    <name evidence="1" type="ORF">LCGC14_0844370</name>
</gene>
<dbReference type="AlphaFoldDB" id="A0A0F9PGY4"/>
<evidence type="ECO:0000313" key="1">
    <source>
        <dbReference type="EMBL" id="KKN29409.1"/>
    </source>
</evidence>
<proteinExistence type="predicted"/>
<name>A0A0F9PGY4_9ZZZZ</name>
<dbReference type="EMBL" id="LAZR01002490">
    <property type="protein sequence ID" value="KKN29409.1"/>
    <property type="molecule type" value="Genomic_DNA"/>
</dbReference>
<reference evidence="1" key="1">
    <citation type="journal article" date="2015" name="Nature">
        <title>Complex archaea that bridge the gap between prokaryotes and eukaryotes.</title>
        <authorList>
            <person name="Spang A."/>
            <person name="Saw J.H."/>
            <person name="Jorgensen S.L."/>
            <person name="Zaremba-Niedzwiedzka K."/>
            <person name="Martijn J."/>
            <person name="Lind A.E."/>
            <person name="van Eijk R."/>
            <person name="Schleper C."/>
            <person name="Guy L."/>
            <person name="Ettema T.J."/>
        </authorList>
    </citation>
    <scope>NUCLEOTIDE SEQUENCE</scope>
</reference>